<evidence type="ECO:0000259" key="8">
    <source>
        <dbReference type="Pfam" id="PF01095"/>
    </source>
</evidence>
<keyword evidence="5" id="KW-0964">Secreted</keyword>
<sequence>MDNMVLNNILEDMDINDNTLNDPLFGKMITQAYAAQIQADKCAFFDCGFLGVQDTLYDVYGHHYYKNCYIQGGVDFIFGNGQSIFEACEIYYSLGKYGAPRQGAVTAQERASSTDTSGFVFKNCKITGKEGIKTLLGRSLRAYSRVIIANSYLSDVVAPEGWSALSYGGHE</sequence>
<dbReference type="InterPro" id="IPR011050">
    <property type="entry name" value="Pectin_lyase_fold/virulence"/>
</dbReference>
<dbReference type="EMBL" id="JBGMDY010000008">
    <property type="protein sequence ID" value="KAL2326473.1"/>
    <property type="molecule type" value="Genomic_DNA"/>
</dbReference>
<evidence type="ECO:0000256" key="5">
    <source>
        <dbReference type="ARBA" id="ARBA00022512"/>
    </source>
</evidence>
<evidence type="ECO:0000256" key="4">
    <source>
        <dbReference type="ARBA" id="ARBA00013229"/>
    </source>
</evidence>
<feature type="domain" description="Pectinesterase catalytic" evidence="8">
    <location>
        <begin position="26"/>
        <end position="164"/>
    </location>
</feature>
<dbReference type="PANTHER" id="PTHR31321">
    <property type="entry name" value="ACYL-COA THIOESTER HYDROLASE YBHC-RELATED"/>
    <property type="match status" value="1"/>
</dbReference>
<proteinExistence type="inferred from homology"/>
<comment type="similarity">
    <text evidence="3">Belongs to the pectinesterase family.</text>
</comment>
<dbReference type="Pfam" id="PF01095">
    <property type="entry name" value="Pectinesterase"/>
    <property type="match status" value="1"/>
</dbReference>
<organism evidence="9 10">
    <name type="scientific">Flemingia macrophylla</name>
    <dbReference type="NCBI Taxonomy" id="520843"/>
    <lineage>
        <taxon>Eukaryota</taxon>
        <taxon>Viridiplantae</taxon>
        <taxon>Streptophyta</taxon>
        <taxon>Embryophyta</taxon>
        <taxon>Tracheophyta</taxon>
        <taxon>Spermatophyta</taxon>
        <taxon>Magnoliopsida</taxon>
        <taxon>eudicotyledons</taxon>
        <taxon>Gunneridae</taxon>
        <taxon>Pentapetalae</taxon>
        <taxon>rosids</taxon>
        <taxon>fabids</taxon>
        <taxon>Fabales</taxon>
        <taxon>Fabaceae</taxon>
        <taxon>Papilionoideae</taxon>
        <taxon>50 kb inversion clade</taxon>
        <taxon>NPAAA clade</taxon>
        <taxon>indigoferoid/millettioid clade</taxon>
        <taxon>Phaseoleae</taxon>
        <taxon>Flemingia</taxon>
    </lineage>
</organism>
<dbReference type="SUPFAM" id="SSF51126">
    <property type="entry name" value="Pectin lyase-like"/>
    <property type="match status" value="1"/>
</dbReference>
<evidence type="ECO:0000313" key="9">
    <source>
        <dbReference type="EMBL" id="KAL2326473.1"/>
    </source>
</evidence>
<evidence type="ECO:0000256" key="2">
    <source>
        <dbReference type="ARBA" id="ARBA00005184"/>
    </source>
</evidence>
<keyword evidence="5" id="KW-0134">Cell wall</keyword>
<dbReference type="EC" id="3.1.1.11" evidence="4"/>
<comment type="caution">
    <text evidence="9">The sequence shown here is derived from an EMBL/GenBank/DDBJ whole genome shotgun (WGS) entry which is preliminary data.</text>
</comment>
<dbReference type="AlphaFoldDB" id="A0ABD1LSH3"/>
<dbReference type="InterPro" id="IPR012334">
    <property type="entry name" value="Pectin_lyas_fold"/>
</dbReference>
<evidence type="ECO:0000256" key="3">
    <source>
        <dbReference type="ARBA" id="ARBA00008891"/>
    </source>
</evidence>
<accession>A0ABD1LSH3</accession>
<dbReference type="Gene3D" id="2.160.20.10">
    <property type="entry name" value="Single-stranded right-handed beta-helix, Pectin lyase-like"/>
    <property type="match status" value="1"/>
</dbReference>
<name>A0ABD1LSH3_9FABA</name>
<keyword evidence="10" id="KW-1185">Reference proteome</keyword>
<evidence type="ECO:0000256" key="6">
    <source>
        <dbReference type="ARBA" id="ARBA00022801"/>
    </source>
</evidence>
<comment type="pathway">
    <text evidence="2">Glycan metabolism; pectin degradation; 2-dehydro-3-deoxy-D-gluconate from pectin: step 1/5.</text>
</comment>
<evidence type="ECO:0000256" key="1">
    <source>
        <dbReference type="ARBA" id="ARBA00004191"/>
    </source>
</evidence>
<reference evidence="9 10" key="1">
    <citation type="submission" date="2024-08" db="EMBL/GenBank/DDBJ databases">
        <title>Insights into the chromosomal genome structure of Flemingia macrophylla.</title>
        <authorList>
            <person name="Ding Y."/>
            <person name="Zhao Y."/>
            <person name="Bi W."/>
            <person name="Wu M."/>
            <person name="Zhao G."/>
            <person name="Gong Y."/>
            <person name="Li W."/>
            <person name="Zhang P."/>
        </authorList>
    </citation>
    <scope>NUCLEOTIDE SEQUENCE [LARGE SCALE GENOMIC DNA]</scope>
    <source>
        <strain evidence="9">DYQJB</strain>
        <tissue evidence="9">Leaf</tissue>
    </source>
</reference>
<dbReference type="PANTHER" id="PTHR31321:SF134">
    <property type="entry name" value="PECTINESTERASE"/>
    <property type="match status" value="1"/>
</dbReference>
<dbReference type="Proteomes" id="UP001603857">
    <property type="component" value="Unassembled WGS sequence"/>
</dbReference>
<comment type="subcellular location">
    <subcellularLocation>
        <location evidence="1">Secreted</location>
        <location evidence="1">Cell wall</location>
    </subcellularLocation>
</comment>
<protein>
    <recommendedName>
        <fullName evidence="4">pectinesterase</fullName>
        <ecNumber evidence="4">3.1.1.11</ecNumber>
    </recommendedName>
</protein>
<dbReference type="InterPro" id="IPR000070">
    <property type="entry name" value="Pectinesterase_cat"/>
</dbReference>
<dbReference type="GO" id="GO:0030599">
    <property type="term" value="F:pectinesterase activity"/>
    <property type="evidence" value="ECO:0007669"/>
    <property type="project" value="UniProtKB-EC"/>
</dbReference>
<gene>
    <name evidence="9" type="ORF">Fmac_025531</name>
</gene>
<keyword evidence="6" id="KW-0378">Hydrolase</keyword>
<evidence type="ECO:0000256" key="7">
    <source>
        <dbReference type="ARBA" id="ARBA00023085"/>
    </source>
</evidence>
<evidence type="ECO:0000313" key="10">
    <source>
        <dbReference type="Proteomes" id="UP001603857"/>
    </source>
</evidence>
<keyword evidence="7" id="KW-0063">Aspartyl esterase</keyword>